<comment type="caution">
    <text evidence="6">The sequence shown here is derived from an EMBL/GenBank/DDBJ whole genome shotgun (WGS) entry which is preliminary data.</text>
</comment>
<evidence type="ECO:0000313" key="6">
    <source>
        <dbReference type="EMBL" id="MDR7307686.1"/>
    </source>
</evidence>
<dbReference type="EC" id="2.1.1.-" evidence="6"/>
<dbReference type="PIRSF" id="PIRSF004808">
    <property type="entry name" value="LasT"/>
    <property type="match status" value="1"/>
</dbReference>
<accession>A0ABU1ZQ58</accession>
<keyword evidence="4" id="KW-0949">S-adenosyl-L-methionine</keyword>
<comment type="similarity">
    <text evidence="1">Belongs to the class IV-like SAM-binding methyltransferase superfamily. RNA methyltransferase TrmH family.</text>
</comment>
<dbReference type="Gene3D" id="3.40.1280.10">
    <property type="match status" value="1"/>
</dbReference>
<organism evidence="6 7">
    <name type="scientific">Rhodoferax saidenbachensis</name>
    <dbReference type="NCBI Taxonomy" id="1484693"/>
    <lineage>
        <taxon>Bacteria</taxon>
        <taxon>Pseudomonadati</taxon>
        <taxon>Pseudomonadota</taxon>
        <taxon>Betaproteobacteria</taxon>
        <taxon>Burkholderiales</taxon>
        <taxon>Comamonadaceae</taxon>
        <taxon>Rhodoferax</taxon>
    </lineage>
</organism>
<keyword evidence="2 6" id="KW-0489">Methyltransferase</keyword>
<dbReference type="Proteomes" id="UP001268089">
    <property type="component" value="Unassembled WGS sequence"/>
</dbReference>
<dbReference type="RefSeq" id="WP_310344128.1">
    <property type="nucleotide sequence ID" value="NZ_JAVDXO010000007.1"/>
</dbReference>
<evidence type="ECO:0000256" key="2">
    <source>
        <dbReference type="ARBA" id="ARBA00022603"/>
    </source>
</evidence>
<dbReference type="InterPro" id="IPR029028">
    <property type="entry name" value="Alpha/beta_knot_MTases"/>
</dbReference>
<gene>
    <name evidence="6" type="ORF">J2X15_002990</name>
</gene>
<evidence type="ECO:0000256" key="1">
    <source>
        <dbReference type="ARBA" id="ARBA00007228"/>
    </source>
</evidence>
<dbReference type="GO" id="GO:0032259">
    <property type="term" value="P:methylation"/>
    <property type="evidence" value="ECO:0007669"/>
    <property type="project" value="UniProtKB-KW"/>
</dbReference>
<proteinExistence type="inferred from homology"/>
<dbReference type="InterPro" id="IPR001537">
    <property type="entry name" value="SpoU_MeTrfase"/>
</dbReference>
<protein>
    <submittedName>
        <fullName evidence="6">tRNA/rRNA methyltransferase</fullName>
        <ecNumber evidence="6">2.1.1.-</ecNumber>
    </submittedName>
</protein>
<feature type="domain" description="tRNA/rRNA methyltransferase SpoU type" evidence="5">
    <location>
        <begin position="4"/>
        <end position="172"/>
    </location>
</feature>
<name>A0ABU1ZQ58_9BURK</name>
<evidence type="ECO:0000256" key="4">
    <source>
        <dbReference type="ARBA" id="ARBA00022691"/>
    </source>
</evidence>
<dbReference type="PANTHER" id="PTHR42786:SF2">
    <property type="entry name" value="TRNA (CYTIDINE_URIDINE-2'-O-)-METHYLTRANSFERASE TRMJ"/>
    <property type="match status" value="1"/>
</dbReference>
<dbReference type="EMBL" id="JAVDXO010000007">
    <property type="protein sequence ID" value="MDR7307686.1"/>
    <property type="molecule type" value="Genomic_DNA"/>
</dbReference>
<dbReference type="GO" id="GO:0008168">
    <property type="term" value="F:methyltransferase activity"/>
    <property type="evidence" value="ECO:0007669"/>
    <property type="project" value="UniProtKB-KW"/>
</dbReference>
<reference evidence="6 7" key="1">
    <citation type="submission" date="2023-07" db="EMBL/GenBank/DDBJ databases">
        <title>Sorghum-associated microbial communities from plants grown in Nebraska, USA.</title>
        <authorList>
            <person name="Schachtman D."/>
        </authorList>
    </citation>
    <scope>NUCLEOTIDE SEQUENCE [LARGE SCALE GENOMIC DNA]</scope>
    <source>
        <strain evidence="6 7">BE308</strain>
    </source>
</reference>
<keyword evidence="7" id="KW-1185">Reference proteome</keyword>
<keyword evidence="3 6" id="KW-0808">Transferase</keyword>
<dbReference type="Gene3D" id="1.10.8.590">
    <property type="match status" value="1"/>
</dbReference>
<dbReference type="PANTHER" id="PTHR42786">
    <property type="entry name" value="TRNA/RRNA METHYLTRANSFERASE"/>
    <property type="match status" value="1"/>
</dbReference>
<dbReference type="InterPro" id="IPR004384">
    <property type="entry name" value="RNA_MeTrfase_TrmJ/LasT"/>
</dbReference>
<sequence length="291" mass="30839">MHTRFILINTSHAGNVGAAARAMKTMGFDDLVLVAPRWSNVLRREETIQRASGALDVLDKCRIVDTLDEALDGISHLCATAMTPRDFGPPTTTPREHFAALSKGELLAQETRGLEGDLASNSGQSGVGFLFGSERFGMRNEDVYRCHVCLSIPSNPQFGSLNIGAALQVIAYEWRLALGGFSSDSAHPEPVEGLQASAGSARTGNSLADAAQVSGMLTHLEQSLVALGFLDPAAPKKLMPRLNALFNRAQVTQEEIHILRGIAKAILQRSAQAPAAGGGLVAIDGKSDLNG</sequence>
<dbReference type="SUPFAM" id="SSF75217">
    <property type="entry name" value="alpha/beta knot"/>
    <property type="match status" value="1"/>
</dbReference>
<evidence type="ECO:0000313" key="7">
    <source>
        <dbReference type="Proteomes" id="UP001268089"/>
    </source>
</evidence>
<dbReference type="Pfam" id="PF00588">
    <property type="entry name" value="SpoU_methylase"/>
    <property type="match status" value="1"/>
</dbReference>
<dbReference type="InterPro" id="IPR029026">
    <property type="entry name" value="tRNA_m1G_MTases_N"/>
</dbReference>
<dbReference type="CDD" id="cd18093">
    <property type="entry name" value="SpoU-like_TrmJ"/>
    <property type="match status" value="1"/>
</dbReference>
<evidence type="ECO:0000259" key="5">
    <source>
        <dbReference type="Pfam" id="PF00588"/>
    </source>
</evidence>
<evidence type="ECO:0000256" key="3">
    <source>
        <dbReference type="ARBA" id="ARBA00022679"/>
    </source>
</evidence>